<name>A0A381WPG7_9ZZZZ</name>
<proteinExistence type="predicted"/>
<dbReference type="EMBL" id="UINC01012379">
    <property type="protein sequence ID" value="SVA54098.1"/>
    <property type="molecule type" value="Genomic_DNA"/>
</dbReference>
<sequence length="34" mass="3729">MAMIPAMPILLSETAHGKRNAISKSKMINNMATR</sequence>
<accession>A0A381WPG7</accession>
<gene>
    <name evidence="1" type="ORF">METZ01_LOCUS106952</name>
</gene>
<organism evidence="1">
    <name type="scientific">marine metagenome</name>
    <dbReference type="NCBI Taxonomy" id="408172"/>
    <lineage>
        <taxon>unclassified sequences</taxon>
        <taxon>metagenomes</taxon>
        <taxon>ecological metagenomes</taxon>
    </lineage>
</organism>
<dbReference type="AlphaFoldDB" id="A0A381WPG7"/>
<evidence type="ECO:0000313" key="1">
    <source>
        <dbReference type="EMBL" id="SVA54098.1"/>
    </source>
</evidence>
<reference evidence="1" key="1">
    <citation type="submission" date="2018-05" db="EMBL/GenBank/DDBJ databases">
        <authorList>
            <person name="Lanie J.A."/>
            <person name="Ng W.-L."/>
            <person name="Kazmierczak K.M."/>
            <person name="Andrzejewski T.M."/>
            <person name="Davidsen T.M."/>
            <person name="Wayne K.J."/>
            <person name="Tettelin H."/>
            <person name="Glass J.I."/>
            <person name="Rusch D."/>
            <person name="Podicherti R."/>
            <person name="Tsui H.-C.T."/>
            <person name="Winkler M.E."/>
        </authorList>
    </citation>
    <scope>NUCLEOTIDE SEQUENCE</scope>
</reference>
<protein>
    <submittedName>
        <fullName evidence="1">Uncharacterized protein</fullName>
    </submittedName>
</protein>